<keyword evidence="1 2" id="KW-0694">RNA-binding</keyword>
<evidence type="ECO:0000259" key="4">
    <source>
        <dbReference type="PROSITE" id="PS50102"/>
    </source>
</evidence>
<feature type="region of interest" description="Disordered" evidence="3">
    <location>
        <begin position="1"/>
        <end position="98"/>
    </location>
</feature>
<dbReference type="GeneID" id="107002200"/>
<feature type="compositionally biased region" description="Polar residues" evidence="3">
    <location>
        <begin position="70"/>
        <end position="83"/>
    </location>
</feature>
<protein>
    <submittedName>
        <fullName evidence="6">Uncharacterized protein LOC107002200 isoform X1</fullName>
    </submittedName>
</protein>
<feature type="compositionally biased region" description="Low complexity" evidence="3">
    <location>
        <begin position="36"/>
        <end position="46"/>
    </location>
</feature>
<dbReference type="Proteomes" id="UP000694930">
    <property type="component" value="Chromosome 10"/>
</dbReference>
<dbReference type="Pfam" id="PF00076">
    <property type="entry name" value="RRM_1"/>
    <property type="match status" value="3"/>
</dbReference>
<reference evidence="6" key="2">
    <citation type="submission" date="2025-08" db="UniProtKB">
        <authorList>
            <consortium name="RefSeq"/>
        </authorList>
    </citation>
    <scope>IDENTIFICATION</scope>
</reference>
<evidence type="ECO:0000256" key="2">
    <source>
        <dbReference type="PROSITE-ProRule" id="PRU00176"/>
    </source>
</evidence>
<name>A0ABM1FE37_SOLPN</name>
<feature type="region of interest" description="Disordered" evidence="3">
    <location>
        <begin position="1021"/>
        <end position="1043"/>
    </location>
</feature>
<feature type="domain" description="RRM" evidence="4">
    <location>
        <begin position="681"/>
        <end position="764"/>
    </location>
</feature>
<feature type="compositionally biased region" description="Polar residues" evidence="3">
    <location>
        <begin position="47"/>
        <end position="63"/>
    </location>
</feature>
<dbReference type="SMART" id="SM00360">
    <property type="entry name" value="RRM"/>
    <property type="match status" value="3"/>
</dbReference>
<dbReference type="SUPFAM" id="SSF54928">
    <property type="entry name" value="RNA-binding domain, RBD"/>
    <property type="match status" value="2"/>
</dbReference>
<evidence type="ECO:0000256" key="3">
    <source>
        <dbReference type="SAM" id="MobiDB-lite"/>
    </source>
</evidence>
<feature type="region of interest" description="Disordered" evidence="3">
    <location>
        <begin position="430"/>
        <end position="485"/>
    </location>
</feature>
<feature type="domain" description="RRM" evidence="4">
    <location>
        <begin position="777"/>
        <end position="859"/>
    </location>
</feature>
<dbReference type="PANTHER" id="PTHR21245">
    <property type="entry name" value="HETEROGENEOUS NUCLEAR RIBONUCLEOPROTEIN"/>
    <property type="match status" value="1"/>
</dbReference>
<keyword evidence="5" id="KW-1185">Reference proteome</keyword>
<gene>
    <name evidence="6" type="primary">LOC107002200</name>
</gene>
<dbReference type="InterPro" id="IPR012677">
    <property type="entry name" value="Nucleotide-bd_a/b_plait_sf"/>
</dbReference>
<sequence length="1043" mass="114557">MPPKASSASRWGRTRSTARKSALESAGRKPSPPPSTSTAVTDSPSPQKDNQSSPLMTYSTNSKISEHPEQSLSFQVPETNTGETGVELNEADQGTPPKTVEIKAVGEQKVGQSGKKKVVKKTVKIVKKIIKRKVPKSVAKNSKMTDESEKGHAETVLDSFDVEKASSRGTIEPETVCLEFSSAATVGEGGNSEKDNFQPKEVEEGIIAVEVMLGKDGMKDCEVTVANDKLELPILECNDAKDNLGGSPETGNVVVDSEKGNLRSVKIVKKIVKKKVPKSVAKNSRKTEESEKGREIADAETVLDSLDVEKANSRGTIELETVYVEPCNAATVSEGGDFEKGTFHPVEVGKGTNAAEGILGKDRMMDSEVSVNEGKLQLPISENKGAKDNIGLPETGNTVLDSEKGNLRPVKIVKKIVKKKVPKLVARKRGKKEELVKGSNNGDAETIMDSAGVEKSKPSPPETENLESCKDVSAENEESKKHSLHPMEVEKAECVSEFGATENTLEACMLECKDSIVENDNMDSLETQIVVLDSEKNSLNVSTSDNVDSSKDQNLVQLVEEGCGQGREETKEAVDTSLRLNEGILLSGEMEALERKKRRRTEIFIGGLGKESKEEDIRSIFGEVGEVVDVRLLINRETGKNKGFAFLRYASAADAKKAVERYSKVEISGKQCRVSLAEGNDTIYLGNIDKKWKTEDVIDLLKKAGIENIDKVTVMANPNNIEQNRGFAFVELETSKEAQIAFSKLQKKDAFGKHMNVKVAWAQPLIEPNEEELLKVKSVYAEYLPSSWIEEKVRDYFGKFGEIESVVLAKDLPSSRRKDFAFVNYISRESALACIEGFSHEPANDSGSKVSIKVSLAKPMPKSKQTKCVTLPTRREPPEEKKIQDHSILKRHEPSRKVNYMRRYDEDHRVGGSSSTTNELLHLLRQQGPVRQLHSGLNMGSGINHQYSLSGSKRPFSAVVHNPHRMDSSGVSRVHLESSFPTANRSMLPHSRGPLGTPSFAYYGQLGSDHSPGSVYGVQSFPNSFQSHDRDPYGGNRSIYRRY</sequence>
<feature type="compositionally biased region" description="Basic and acidic residues" evidence="3">
    <location>
        <begin position="467"/>
        <end position="485"/>
    </location>
</feature>
<reference evidence="5" key="1">
    <citation type="journal article" date="2014" name="Nat. Genet.">
        <title>The genome of the stress-tolerant wild tomato species Solanum pennellii.</title>
        <authorList>
            <person name="Bolger A."/>
            <person name="Scossa F."/>
            <person name="Bolger M.E."/>
            <person name="Lanz C."/>
            <person name="Maumus F."/>
            <person name="Tohge T."/>
            <person name="Quesneville H."/>
            <person name="Alseekh S."/>
            <person name="Sorensen I."/>
            <person name="Lichtenstein G."/>
            <person name="Fich E.A."/>
            <person name="Conte M."/>
            <person name="Keller H."/>
            <person name="Schneeberger K."/>
            <person name="Schwacke R."/>
            <person name="Ofner I."/>
            <person name="Vrebalov J."/>
            <person name="Xu Y."/>
            <person name="Osorio S."/>
            <person name="Aflitos S.A."/>
            <person name="Schijlen E."/>
            <person name="Jimenez-Gomez J.M."/>
            <person name="Ryngajllo M."/>
            <person name="Kimura S."/>
            <person name="Kumar R."/>
            <person name="Koenig D."/>
            <person name="Headland L.R."/>
            <person name="Maloof J.N."/>
            <person name="Sinha N."/>
            <person name="van Ham R.C."/>
            <person name="Lankhorst R.K."/>
            <person name="Mao L."/>
            <person name="Vogel A."/>
            <person name="Arsova B."/>
            <person name="Panstruga R."/>
            <person name="Fei Z."/>
            <person name="Rose J.K."/>
            <person name="Zamir D."/>
            <person name="Carrari F."/>
            <person name="Giovannoni J.J."/>
            <person name="Weigel D."/>
            <person name="Usadel B."/>
            <person name="Fernie A.R."/>
        </authorList>
    </citation>
    <scope>NUCLEOTIDE SEQUENCE [LARGE SCALE GENOMIC DNA]</scope>
    <source>
        <strain evidence="5">cv. LA0716</strain>
    </source>
</reference>
<dbReference type="InterPro" id="IPR000504">
    <property type="entry name" value="RRM_dom"/>
</dbReference>
<dbReference type="RefSeq" id="XP_015055608.1">
    <property type="nucleotide sequence ID" value="XM_015200122.2"/>
</dbReference>
<dbReference type="CDD" id="cd00590">
    <property type="entry name" value="RRM_SF"/>
    <property type="match status" value="2"/>
</dbReference>
<dbReference type="PROSITE" id="PS50102">
    <property type="entry name" value="RRM"/>
    <property type="match status" value="3"/>
</dbReference>
<proteinExistence type="predicted"/>
<evidence type="ECO:0000313" key="6">
    <source>
        <dbReference type="RefSeq" id="XP_015055608.1"/>
    </source>
</evidence>
<organism evidence="5 6">
    <name type="scientific">Solanum pennellii</name>
    <name type="common">Tomato</name>
    <name type="synonym">Lycopersicon pennellii</name>
    <dbReference type="NCBI Taxonomy" id="28526"/>
    <lineage>
        <taxon>Eukaryota</taxon>
        <taxon>Viridiplantae</taxon>
        <taxon>Streptophyta</taxon>
        <taxon>Embryophyta</taxon>
        <taxon>Tracheophyta</taxon>
        <taxon>Spermatophyta</taxon>
        <taxon>Magnoliopsida</taxon>
        <taxon>eudicotyledons</taxon>
        <taxon>Gunneridae</taxon>
        <taxon>Pentapetalae</taxon>
        <taxon>asterids</taxon>
        <taxon>lamiids</taxon>
        <taxon>Solanales</taxon>
        <taxon>Solanaceae</taxon>
        <taxon>Solanoideae</taxon>
        <taxon>Solaneae</taxon>
        <taxon>Solanum</taxon>
        <taxon>Solanum subgen. Lycopersicon</taxon>
    </lineage>
</organism>
<feature type="domain" description="RRM" evidence="4">
    <location>
        <begin position="601"/>
        <end position="679"/>
    </location>
</feature>
<dbReference type="InterPro" id="IPR035979">
    <property type="entry name" value="RBD_domain_sf"/>
</dbReference>
<dbReference type="Gene3D" id="3.30.70.330">
    <property type="match status" value="3"/>
</dbReference>
<accession>A0ABM1FE37</accession>
<evidence type="ECO:0000313" key="5">
    <source>
        <dbReference type="Proteomes" id="UP000694930"/>
    </source>
</evidence>
<evidence type="ECO:0000256" key="1">
    <source>
        <dbReference type="ARBA" id="ARBA00022884"/>
    </source>
</evidence>